<evidence type="ECO:0000256" key="4">
    <source>
        <dbReference type="ARBA" id="ARBA00023136"/>
    </source>
</evidence>
<reference evidence="7" key="1">
    <citation type="submission" date="2022-11" db="EMBL/GenBank/DDBJ databases">
        <title>Centuries of genome instability and evolution in soft-shell clam transmissible cancer (bioRxiv).</title>
        <authorList>
            <person name="Hart S.F.M."/>
            <person name="Yonemitsu M.A."/>
            <person name="Giersch R.M."/>
            <person name="Beal B.F."/>
            <person name="Arriagada G."/>
            <person name="Davis B.W."/>
            <person name="Ostrander E.A."/>
            <person name="Goff S.P."/>
            <person name="Metzger M.J."/>
        </authorList>
    </citation>
    <scope>NUCLEOTIDE SEQUENCE</scope>
    <source>
        <strain evidence="7">MELC-2E11</strain>
        <tissue evidence="7">Siphon/mantle</tissue>
    </source>
</reference>
<feature type="transmembrane region" description="Helical" evidence="6">
    <location>
        <begin position="81"/>
        <end position="103"/>
    </location>
</feature>
<evidence type="ECO:0000256" key="1">
    <source>
        <dbReference type="ARBA" id="ARBA00004141"/>
    </source>
</evidence>
<protein>
    <submittedName>
        <fullName evidence="7">OXA1L-like protein</fullName>
    </submittedName>
</protein>
<dbReference type="PANTHER" id="PTHR12428:SF66">
    <property type="entry name" value="MITOCHONDRIAL INNER MEMBRANE PROTEIN OXA1L"/>
    <property type="match status" value="1"/>
</dbReference>
<sequence length="185" mass="20988">MATSMRNVIFCHKSLPRSIQTEIPEGYIPDIPAPPKLELIDNLPDLTALGEPTLQSLGLASWYPPGRMQALLEFFHVSIDMPWYACITLTAVALRLILLPIYVRQRKFAINMGNHSQTVQRLQRQVEDAKTTGNAILEYQRKKREKEGMNRKYIEEAAFKKAGTGPVPKTYAYDPTKRRTGSSQL</sequence>
<feature type="region of interest" description="Disordered" evidence="5">
    <location>
        <begin position="164"/>
        <end position="185"/>
    </location>
</feature>
<dbReference type="Proteomes" id="UP001164746">
    <property type="component" value="Chromosome 8"/>
</dbReference>
<evidence type="ECO:0000313" key="7">
    <source>
        <dbReference type="EMBL" id="WAR12977.1"/>
    </source>
</evidence>
<evidence type="ECO:0000256" key="2">
    <source>
        <dbReference type="ARBA" id="ARBA00022692"/>
    </source>
</evidence>
<gene>
    <name evidence="7" type="ORF">MAR_027157</name>
</gene>
<keyword evidence="2 6" id="KW-0812">Transmembrane</keyword>
<dbReference type="PANTHER" id="PTHR12428">
    <property type="entry name" value="OXA1"/>
    <property type="match status" value="1"/>
</dbReference>
<dbReference type="InterPro" id="IPR001708">
    <property type="entry name" value="YidC/ALB3/OXA1/COX18"/>
</dbReference>
<keyword evidence="3 6" id="KW-1133">Transmembrane helix</keyword>
<proteinExistence type="predicted"/>
<evidence type="ECO:0000256" key="5">
    <source>
        <dbReference type="SAM" id="MobiDB-lite"/>
    </source>
</evidence>
<evidence type="ECO:0000256" key="3">
    <source>
        <dbReference type="ARBA" id="ARBA00022989"/>
    </source>
</evidence>
<keyword evidence="4 6" id="KW-0472">Membrane</keyword>
<comment type="subcellular location">
    <subcellularLocation>
        <location evidence="1">Membrane</location>
        <topology evidence="1">Multi-pass membrane protein</topology>
    </subcellularLocation>
</comment>
<evidence type="ECO:0000256" key="6">
    <source>
        <dbReference type="SAM" id="Phobius"/>
    </source>
</evidence>
<evidence type="ECO:0000313" key="8">
    <source>
        <dbReference type="Proteomes" id="UP001164746"/>
    </source>
</evidence>
<organism evidence="7 8">
    <name type="scientific">Mya arenaria</name>
    <name type="common">Soft-shell clam</name>
    <dbReference type="NCBI Taxonomy" id="6604"/>
    <lineage>
        <taxon>Eukaryota</taxon>
        <taxon>Metazoa</taxon>
        <taxon>Spiralia</taxon>
        <taxon>Lophotrochozoa</taxon>
        <taxon>Mollusca</taxon>
        <taxon>Bivalvia</taxon>
        <taxon>Autobranchia</taxon>
        <taxon>Heteroconchia</taxon>
        <taxon>Euheterodonta</taxon>
        <taxon>Imparidentia</taxon>
        <taxon>Neoheterodontei</taxon>
        <taxon>Myida</taxon>
        <taxon>Myoidea</taxon>
        <taxon>Myidae</taxon>
        <taxon>Mya</taxon>
    </lineage>
</organism>
<dbReference type="EMBL" id="CP111019">
    <property type="protein sequence ID" value="WAR12977.1"/>
    <property type="molecule type" value="Genomic_DNA"/>
</dbReference>
<keyword evidence="8" id="KW-1185">Reference proteome</keyword>
<name>A0ABY7EUR2_MYAAR</name>
<accession>A0ABY7EUR2</accession>